<name>A0A8S5P5X3_9CAUD</name>
<accession>A0A8S5P5X3</accession>
<protein>
    <submittedName>
        <fullName evidence="1">Uncharacterized protein</fullName>
    </submittedName>
</protein>
<proteinExistence type="predicted"/>
<sequence length="151" mass="17593">MTPYDDILDLALVSIEDYRLNKLSTDSPAEFKLILEGFMIRGLSNFENCIKDLSDRDDEAHQFNVVLDDLEKSIIADWTAIMWLDKEINDTRQITSMLQNRNEAHRYSEANNLKAKADHRVQMVEDVKHKQTTYSLKHADWKGWASGNYQL</sequence>
<dbReference type="EMBL" id="BK015346">
    <property type="protein sequence ID" value="DAE02478.1"/>
    <property type="molecule type" value="Genomic_DNA"/>
</dbReference>
<reference evidence="1" key="1">
    <citation type="journal article" date="2021" name="Proc. Natl. Acad. Sci. U.S.A.">
        <title>A Catalog of Tens of Thousands of Viruses from Human Metagenomes Reveals Hidden Associations with Chronic Diseases.</title>
        <authorList>
            <person name="Tisza M.J."/>
            <person name="Buck C.B."/>
        </authorList>
    </citation>
    <scope>NUCLEOTIDE SEQUENCE</scope>
    <source>
        <strain evidence="1">CtsUY14</strain>
    </source>
</reference>
<evidence type="ECO:0000313" key="1">
    <source>
        <dbReference type="EMBL" id="DAE02478.1"/>
    </source>
</evidence>
<organism evidence="1">
    <name type="scientific">Siphoviridae sp. ctsUY14</name>
    <dbReference type="NCBI Taxonomy" id="2825693"/>
    <lineage>
        <taxon>Viruses</taxon>
        <taxon>Duplodnaviria</taxon>
        <taxon>Heunggongvirae</taxon>
        <taxon>Uroviricota</taxon>
        <taxon>Caudoviricetes</taxon>
    </lineage>
</organism>